<keyword evidence="5" id="KW-0238">DNA-binding</keyword>
<dbReference type="InterPro" id="IPR015943">
    <property type="entry name" value="WD40/YVTN_repeat-like_dom_sf"/>
</dbReference>
<dbReference type="InterPro" id="IPR013783">
    <property type="entry name" value="Ig-like_fold"/>
</dbReference>
<dbReference type="InterPro" id="IPR003661">
    <property type="entry name" value="HisK_dim/P_dom"/>
</dbReference>
<evidence type="ECO:0000256" key="7">
    <source>
        <dbReference type="PROSITE-ProRule" id="PRU00169"/>
    </source>
</evidence>
<protein>
    <recommendedName>
        <fullName evidence="2">histidine kinase</fullName>
        <ecNumber evidence="2">2.7.13.3</ecNumber>
    </recommendedName>
</protein>
<dbReference type="EC" id="2.7.13.3" evidence="2"/>
<feature type="domain" description="HTH araC/xylS-type" evidence="8">
    <location>
        <begin position="1264"/>
        <end position="1363"/>
    </location>
</feature>
<dbReference type="Gene3D" id="2.60.40.10">
    <property type="entry name" value="Immunoglobulins"/>
    <property type="match status" value="1"/>
</dbReference>
<dbReference type="InterPro" id="IPR036097">
    <property type="entry name" value="HisK_dim/P_sf"/>
</dbReference>
<evidence type="ECO:0000259" key="9">
    <source>
        <dbReference type="PROSITE" id="PS50109"/>
    </source>
</evidence>
<evidence type="ECO:0000313" key="12">
    <source>
        <dbReference type="Proteomes" id="UP001597319"/>
    </source>
</evidence>
<keyword evidence="4" id="KW-0805">Transcription regulation</keyword>
<dbReference type="Pfam" id="PF02518">
    <property type="entry name" value="HATPase_c"/>
    <property type="match status" value="1"/>
</dbReference>
<dbReference type="Gene3D" id="1.10.10.60">
    <property type="entry name" value="Homeodomain-like"/>
    <property type="match status" value="1"/>
</dbReference>
<dbReference type="Proteomes" id="UP001597319">
    <property type="component" value="Unassembled WGS sequence"/>
</dbReference>
<sequence length="1366" mass="155950">MKNIYVVLLFFISTISIAQDNFYNKFLHLFTSDGLSQSSVIAIHQDQLGRMWIGTRDGLNKYDGNKFTVYRNLPNDSTSISNNDILSIQEDQDGYIWIGTYNGLNRYDPRLNVFKSYFHSSQEGSLSDNTIWSIKLLDNGELWLGSSNGLMVYNRDSDSFITIKNDPADSSSLSNNYVLSIYEDKKQGIWIGTANGLNKLQLRSKDNFSFDRFYSNDGLNSLSDSYIQSIVEDEKNNLWIGTKYGGLNVYNQSTGSFRKVSKTSKNHLINTDVRSLSIDKRGVLWIATYDGLYIKNKDNTIVAVKHQQNNPKSLSRNTLKTIFIDKKGSAWIGTYYGGINIWDESNSNFISLRKNNSEDIAYGVVSSIIQDHNDKIYFGTEGKGISILDVRRNESSSIQNVSEKGLPSLNIKSLFLEEQKLWIGTYNAGVALYDIASKKFITNEISNELQSILKGVGVYSIKKSEKFMYFGTFGSGLIQYDLENGEFKFILHDDMDKNTLSNDRIRVLFVDKDSNLWIGTQNGLNYIKNNELQNENVAVKRFFFNEEQLSGDDILAIYQDTEGILYIGTKANGIYKYDNNKFTRIELNVLSTKVNTVFGIVEDNNNSIWISSNKGIVAYNPDEKTSILYNQTDGLIGNEFNNNSCLKSNNGDLYFGGPSGVSFLNPNRIEKNTFVPQVILTDLKVQGKKIEKYGDEEILKTSISYVDKLILSHDQSSFGISFAIPNFINASNNQYAYRLVGLDDQWQYTKNTEVNYTIQKAGTYIFEVKGANNDNIWNNTSTKLRVSLEPAPWRSPMAFLGYALIIAGALFGLNQINKAKTRLKHKLDLEHLENIKKEEMNRSKLEFFTNISHEFRTPLALIIAPLQQLIENYQGSNKMYKRLLVIERNADQLLKLINQLLDFRKFENKHSKLEVAEGNLVKYLKEIYLSFNEFAKAGSYTYTFDASSEIIKVYFDRYKLERVFYNLISNAFKYTTEGGEINIRIFQEGKEAIIEIQDTGKGIDKEFVDKVFDRFYEVAGDKDYQKQFNQASGIGLSIAKKAVDLHKGVIEVVDSNAEKGTIFRVRLKTGKEHLDESDIIKDFKISDDISQYKNQIAAVKKSKELDVEMVFKEDQKPLVLIAEDNDELRNFIGDMLKDYYQVIKAENGQVAFKKALQKIPDLIISDVIMPKMEGTELCSKIKNDIRTSHIPLILLTSRTSLIYKFDGLESGADAYINKPFNVKEFLLTIRNLLSSIEKQKEKFSSNDFTSSDITVTSIDEELLKKAVKIVEENISNTSFDIPYFSSELGVSRTMLFSKIKGWTNLTPNEFIHSIRMKRASQLLELGQINISEVCYKVGFRNPKYFTKCFKKHFDQTPSEYASKFYS</sequence>
<dbReference type="PROSITE" id="PS50109">
    <property type="entry name" value="HIS_KIN"/>
    <property type="match status" value="1"/>
</dbReference>
<dbReference type="Pfam" id="PF12833">
    <property type="entry name" value="HTH_18"/>
    <property type="match status" value="1"/>
</dbReference>
<gene>
    <name evidence="11" type="ORF">ACFSR1_14635</name>
</gene>
<dbReference type="InterPro" id="IPR009057">
    <property type="entry name" value="Homeodomain-like_sf"/>
</dbReference>
<dbReference type="PROSITE" id="PS01124">
    <property type="entry name" value="HTH_ARAC_FAMILY_2"/>
    <property type="match status" value="1"/>
</dbReference>
<evidence type="ECO:0000256" key="6">
    <source>
        <dbReference type="ARBA" id="ARBA00023163"/>
    </source>
</evidence>
<dbReference type="Gene3D" id="3.30.565.10">
    <property type="entry name" value="Histidine kinase-like ATPase, C-terminal domain"/>
    <property type="match status" value="1"/>
</dbReference>
<dbReference type="RefSeq" id="WP_378293732.1">
    <property type="nucleotide sequence ID" value="NZ_JBHULE010000019.1"/>
</dbReference>
<dbReference type="InterPro" id="IPR001789">
    <property type="entry name" value="Sig_transdc_resp-reg_receiver"/>
</dbReference>
<dbReference type="SMART" id="SM00387">
    <property type="entry name" value="HATPase_c"/>
    <property type="match status" value="1"/>
</dbReference>
<dbReference type="CDD" id="cd00082">
    <property type="entry name" value="HisKA"/>
    <property type="match status" value="1"/>
</dbReference>
<dbReference type="PROSITE" id="PS00041">
    <property type="entry name" value="HTH_ARAC_FAMILY_1"/>
    <property type="match status" value="1"/>
</dbReference>
<dbReference type="InterPro" id="IPR011006">
    <property type="entry name" value="CheY-like_superfamily"/>
</dbReference>
<dbReference type="InterPro" id="IPR018062">
    <property type="entry name" value="HTH_AraC-typ_CS"/>
</dbReference>
<dbReference type="InterPro" id="IPR011123">
    <property type="entry name" value="Y_Y_Y"/>
</dbReference>
<dbReference type="SMART" id="SM00448">
    <property type="entry name" value="REC"/>
    <property type="match status" value="1"/>
</dbReference>
<dbReference type="Pfam" id="PF07494">
    <property type="entry name" value="Reg_prop"/>
    <property type="match status" value="6"/>
</dbReference>
<comment type="caution">
    <text evidence="11">The sequence shown here is derived from an EMBL/GenBank/DDBJ whole genome shotgun (WGS) entry which is preliminary data.</text>
</comment>
<feature type="modified residue" description="4-aspartylphosphate" evidence="7">
    <location>
        <position position="1166"/>
    </location>
</feature>
<dbReference type="SUPFAM" id="SSF63829">
    <property type="entry name" value="Calcium-dependent phosphotriesterase"/>
    <property type="match status" value="4"/>
</dbReference>
<keyword evidence="12" id="KW-1185">Reference proteome</keyword>
<name>A0ABW5LIC7_9FLAO</name>
<keyword evidence="6" id="KW-0804">Transcription</keyword>
<dbReference type="SUPFAM" id="SSF52172">
    <property type="entry name" value="CheY-like"/>
    <property type="match status" value="1"/>
</dbReference>
<dbReference type="PANTHER" id="PTHR43547">
    <property type="entry name" value="TWO-COMPONENT HISTIDINE KINASE"/>
    <property type="match status" value="1"/>
</dbReference>
<reference evidence="12" key="1">
    <citation type="journal article" date="2019" name="Int. J. Syst. Evol. Microbiol.">
        <title>The Global Catalogue of Microorganisms (GCM) 10K type strain sequencing project: providing services to taxonomists for standard genome sequencing and annotation.</title>
        <authorList>
            <consortium name="The Broad Institute Genomics Platform"/>
            <consortium name="The Broad Institute Genome Sequencing Center for Infectious Disease"/>
            <person name="Wu L."/>
            <person name="Ma J."/>
        </authorList>
    </citation>
    <scope>NUCLEOTIDE SEQUENCE [LARGE SCALE GENOMIC DNA]</scope>
    <source>
        <strain evidence="12">KCTC 52274</strain>
    </source>
</reference>
<dbReference type="SMART" id="SM00388">
    <property type="entry name" value="HisKA"/>
    <property type="match status" value="1"/>
</dbReference>
<dbReference type="Pfam" id="PF00512">
    <property type="entry name" value="HisKA"/>
    <property type="match status" value="1"/>
</dbReference>
<dbReference type="SUPFAM" id="SSF55874">
    <property type="entry name" value="ATPase domain of HSP90 chaperone/DNA topoisomerase II/histidine kinase"/>
    <property type="match status" value="1"/>
</dbReference>
<dbReference type="Pfam" id="PF00072">
    <property type="entry name" value="Response_reg"/>
    <property type="match status" value="1"/>
</dbReference>
<dbReference type="EMBL" id="JBHULE010000019">
    <property type="protein sequence ID" value="MFD2563914.1"/>
    <property type="molecule type" value="Genomic_DNA"/>
</dbReference>
<dbReference type="InterPro" id="IPR036890">
    <property type="entry name" value="HATPase_C_sf"/>
</dbReference>
<dbReference type="PRINTS" id="PR00344">
    <property type="entry name" value="BCTRLSENSOR"/>
</dbReference>
<dbReference type="PANTHER" id="PTHR43547:SF2">
    <property type="entry name" value="HYBRID SIGNAL TRANSDUCTION HISTIDINE KINASE C"/>
    <property type="match status" value="1"/>
</dbReference>
<dbReference type="InterPro" id="IPR004358">
    <property type="entry name" value="Sig_transdc_His_kin-like_C"/>
</dbReference>
<dbReference type="SUPFAM" id="SSF46689">
    <property type="entry name" value="Homeodomain-like"/>
    <property type="match status" value="1"/>
</dbReference>
<keyword evidence="3 7" id="KW-0597">Phosphoprotein</keyword>
<comment type="catalytic activity">
    <reaction evidence="1">
        <text>ATP + protein L-histidine = ADP + protein N-phospho-L-histidine.</text>
        <dbReference type="EC" id="2.7.13.3"/>
    </reaction>
</comment>
<dbReference type="Gene3D" id="1.10.287.130">
    <property type="match status" value="1"/>
</dbReference>
<evidence type="ECO:0000313" key="11">
    <source>
        <dbReference type="EMBL" id="MFD2563914.1"/>
    </source>
</evidence>
<organism evidence="11 12">
    <name type="scientific">Aquimarina rubra</name>
    <dbReference type="NCBI Taxonomy" id="1920033"/>
    <lineage>
        <taxon>Bacteria</taxon>
        <taxon>Pseudomonadati</taxon>
        <taxon>Bacteroidota</taxon>
        <taxon>Flavobacteriia</taxon>
        <taxon>Flavobacteriales</taxon>
        <taxon>Flavobacteriaceae</taxon>
        <taxon>Aquimarina</taxon>
    </lineage>
</organism>
<proteinExistence type="predicted"/>
<dbReference type="InterPro" id="IPR018060">
    <property type="entry name" value="HTH_AraC"/>
</dbReference>
<evidence type="ECO:0000256" key="1">
    <source>
        <dbReference type="ARBA" id="ARBA00000085"/>
    </source>
</evidence>
<evidence type="ECO:0000256" key="2">
    <source>
        <dbReference type="ARBA" id="ARBA00012438"/>
    </source>
</evidence>
<evidence type="ECO:0000259" key="10">
    <source>
        <dbReference type="PROSITE" id="PS50110"/>
    </source>
</evidence>
<dbReference type="SMART" id="SM00342">
    <property type="entry name" value="HTH_ARAC"/>
    <property type="match status" value="1"/>
</dbReference>
<dbReference type="PROSITE" id="PS50110">
    <property type="entry name" value="RESPONSE_REGULATORY"/>
    <property type="match status" value="1"/>
</dbReference>
<dbReference type="SUPFAM" id="SSF47384">
    <property type="entry name" value="Homodimeric domain of signal transducing histidine kinase"/>
    <property type="match status" value="1"/>
</dbReference>
<dbReference type="InterPro" id="IPR011110">
    <property type="entry name" value="Reg_prop"/>
</dbReference>
<evidence type="ECO:0000256" key="4">
    <source>
        <dbReference type="ARBA" id="ARBA00023015"/>
    </source>
</evidence>
<dbReference type="Gene3D" id="2.130.10.10">
    <property type="entry name" value="YVTN repeat-like/Quinoprotein amine dehydrogenase"/>
    <property type="match status" value="4"/>
</dbReference>
<dbReference type="InterPro" id="IPR005467">
    <property type="entry name" value="His_kinase_dom"/>
</dbReference>
<dbReference type="Gene3D" id="3.40.50.2300">
    <property type="match status" value="1"/>
</dbReference>
<evidence type="ECO:0000259" key="8">
    <source>
        <dbReference type="PROSITE" id="PS01124"/>
    </source>
</evidence>
<evidence type="ECO:0000256" key="3">
    <source>
        <dbReference type="ARBA" id="ARBA00022553"/>
    </source>
</evidence>
<feature type="domain" description="Response regulatory" evidence="10">
    <location>
        <begin position="1118"/>
        <end position="1233"/>
    </location>
</feature>
<evidence type="ECO:0000256" key="5">
    <source>
        <dbReference type="ARBA" id="ARBA00023125"/>
    </source>
</evidence>
<dbReference type="CDD" id="cd17574">
    <property type="entry name" value="REC_OmpR"/>
    <property type="match status" value="1"/>
</dbReference>
<feature type="domain" description="Histidine kinase" evidence="9">
    <location>
        <begin position="850"/>
        <end position="1071"/>
    </location>
</feature>
<dbReference type="InterPro" id="IPR003594">
    <property type="entry name" value="HATPase_dom"/>
</dbReference>
<accession>A0ABW5LIC7</accession>
<dbReference type="Pfam" id="PF07495">
    <property type="entry name" value="Y_Y_Y"/>
    <property type="match status" value="1"/>
</dbReference>